<protein>
    <submittedName>
        <fullName evidence="2">Alpha/beta hydrolase</fullName>
    </submittedName>
</protein>
<name>A0A7I7JQQ1_9MYCO</name>
<evidence type="ECO:0000259" key="1">
    <source>
        <dbReference type="Pfam" id="PF12697"/>
    </source>
</evidence>
<dbReference type="InterPro" id="IPR029058">
    <property type="entry name" value="AB_hydrolase_fold"/>
</dbReference>
<keyword evidence="2" id="KW-0378">Hydrolase</keyword>
<dbReference type="Proteomes" id="UP000466997">
    <property type="component" value="Chromosome"/>
</dbReference>
<dbReference type="GO" id="GO:0016787">
    <property type="term" value="F:hydrolase activity"/>
    <property type="evidence" value="ECO:0007669"/>
    <property type="project" value="UniProtKB-KW"/>
</dbReference>
<gene>
    <name evidence="2" type="ORF">MNVM_28290</name>
</gene>
<dbReference type="Gene3D" id="3.40.50.1820">
    <property type="entry name" value="alpha/beta hydrolase"/>
    <property type="match status" value="1"/>
</dbReference>
<feature type="domain" description="AB hydrolase-1" evidence="1">
    <location>
        <begin position="85"/>
        <end position="338"/>
    </location>
</feature>
<keyword evidence="3" id="KW-1185">Reference proteome</keyword>
<dbReference type="RefSeq" id="WP_193465148.1">
    <property type="nucleotide sequence ID" value="NZ_AP022562.1"/>
</dbReference>
<dbReference type="SUPFAM" id="SSF53474">
    <property type="entry name" value="alpha/beta-Hydrolases"/>
    <property type="match status" value="1"/>
</dbReference>
<evidence type="ECO:0000313" key="2">
    <source>
        <dbReference type="EMBL" id="BBX13748.1"/>
    </source>
</evidence>
<dbReference type="Pfam" id="PF12697">
    <property type="entry name" value="Abhydrolase_6"/>
    <property type="match status" value="1"/>
</dbReference>
<dbReference type="PANTHER" id="PTHR43433">
    <property type="entry name" value="HYDROLASE, ALPHA/BETA FOLD FAMILY PROTEIN"/>
    <property type="match status" value="1"/>
</dbReference>
<accession>A0A7I7JQQ1</accession>
<proteinExistence type="predicted"/>
<reference evidence="2 3" key="1">
    <citation type="journal article" date="2019" name="Emerg. Microbes Infect.">
        <title>Comprehensive subspecies identification of 175 nontuberculous mycobacteria species based on 7547 genomic profiles.</title>
        <authorList>
            <person name="Matsumoto Y."/>
            <person name="Kinjo T."/>
            <person name="Motooka D."/>
            <person name="Nabeya D."/>
            <person name="Jung N."/>
            <person name="Uechi K."/>
            <person name="Horii T."/>
            <person name="Iida T."/>
            <person name="Fujita J."/>
            <person name="Nakamura S."/>
        </authorList>
    </citation>
    <scope>NUCLEOTIDE SEQUENCE [LARGE SCALE GENOMIC DNA]</scope>
    <source>
        <strain evidence="2 3">JCM 6391</strain>
    </source>
</reference>
<dbReference type="EMBL" id="AP022562">
    <property type="protein sequence ID" value="BBX13748.1"/>
    <property type="molecule type" value="Genomic_DNA"/>
</dbReference>
<dbReference type="InterPro" id="IPR050471">
    <property type="entry name" value="AB_hydrolase"/>
</dbReference>
<organism evidence="2 3">
    <name type="scientific">Mycobacterium novum</name>
    <dbReference type="NCBI Taxonomy" id="2492438"/>
    <lineage>
        <taxon>Bacteria</taxon>
        <taxon>Bacillati</taxon>
        <taxon>Actinomycetota</taxon>
        <taxon>Actinomycetes</taxon>
        <taxon>Mycobacteriales</taxon>
        <taxon>Mycobacteriaceae</taxon>
        <taxon>Mycobacterium</taxon>
    </lineage>
</organism>
<evidence type="ECO:0000313" key="3">
    <source>
        <dbReference type="Proteomes" id="UP000466997"/>
    </source>
</evidence>
<dbReference type="KEGG" id="mnm:MNVM_28290"/>
<dbReference type="AlphaFoldDB" id="A0A7I7JQQ1"/>
<dbReference type="InterPro" id="IPR000073">
    <property type="entry name" value="AB_hydrolase_1"/>
</dbReference>
<dbReference type="PANTHER" id="PTHR43433:SF1">
    <property type="entry name" value="BLL5160 PROTEIN"/>
    <property type="match status" value="1"/>
</dbReference>
<sequence>MAVKRRRANLRTGGWLAGAAGLTAVGTIAGSTIARSLTRRTTSDDPYAAEDFEILAHDHSSVVVTDDGVELAVRDVGPRNAPLTVVFAHGFCLRMGSFHFQRARLTAEWGRQVRMVFYDQRGHGDSTVAPPDTYTVPRLGQDLEAVLAATVPRGPVVLVGHSMGGMTVLSHARQFPQRYRNRIVGAALISSAAKGVSRSPLGEILRNPALEAVQFTVRYVPGLVHRGRGAARRVIAPILRAASYGTDQISPSVVAFSEEMMHTTPVATMVGFLHALEVHDESAALETLAKIPTLVACGDRDLLTPDGYSRAMAAALWDCELVIVRGAGHLVQLEEPDIIDDALVRLVERATPRRVTLTRRLRRKAGRSG</sequence>